<accession>A0ABS7WZB0</accession>
<dbReference type="InterPro" id="IPR008875">
    <property type="entry name" value="TraX"/>
</dbReference>
<reference evidence="2 3" key="1">
    <citation type="submission" date="2021-05" db="EMBL/GenBank/DDBJ databases">
        <title>Petroleum and Energy Research Collection (APPE): ex situ preservation of microbial diversity associated with the oil industry and exploitation of its biotechnological potential.</title>
        <authorList>
            <person name="Paixao C.T.M."/>
            <person name="Gomes M.B."/>
            <person name="Oliveira V.M."/>
        </authorList>
    </citation>
    <scope>NUCLEOTIDE SEQUENCE [LARGE SCALE GENOMIC DNA]</scope>
    <source>
        <strain evidence="2 3">LIT2</strain>
    </source>
</reference>
<organism evidence="2 3">
    <name type="scientific">Modicisalibacter tunisiensis</name>
    <dbReference type="NCBI Taxonomy" id="390637"/>
    <lineage>
        <taxon>Bacteria</taxon>
        <taxon>Pseudomonadati</taxon>
        <taxon>Pseudomonadota</taxon>
        <taxon>Gammaproteobacteria</taxon>
        <taxon>Oceanospirillales</taxon>
        <taxon>Halomonadaceae</taxon>
        <taxon>Modicisalibacter</taxon>
    </lineage>
</organism>
<keyword evidence="1" id="KW-0472">Membrane</keyword>
<keyword evidence="1" id="KW-0812">Transmembrane</keyword>
<keyword evidence="3" id="KW-1185">Reference proteome</keyword>
<comment type="caution">
    <text evidence="2">The sequence shown here is derived from an EMBL/GenBank/DDBJ whole genome shotgun (WGS) entry which is preliminary data.</text>
</comment>
<sequence>MTTASTVDTAVLSRPDAARNAWVPLAQWLALVTMTVEHACRFLLPADAAVTPWAITAGRVAFPLFAGMVAWHACHNTRDPLRYAGRILLIALAAQLPYLAVQSVDRLNVCFTLAAGLLTVAAIQRLEDVWYRYSAALVAVVVWLLVGDHFEYAHLGLLLVPAFWAAFHYRGHPLPQLAVLALGALINAGALNATVSLATVAALLILSQRPTLPSLPRLSAPPRALWLAWYPGHFALLALWIGLYTLARPAL</sequence>
<keyword evidence="1" id="KW-1133">Transmembrane helix</keyword>
<dbReference type="Pfam" id="PF05857">
    <property type="entry name" value="TraX"/>
    <property type="match status" value="1"/>
</dbReference>
<evidence type="ECO:0000313" key="2">
    <source>
        <dbReference type="EMBL" id="MBZ9567675.1"/>
    </source>
</evidence>
<feature type="transmembrane region" description="Helical" evidence="1">
    <location>
        <begin position="130"/>
        <end position="146"/>
    </location>
</feature>
<feature type="transmembrane region" description="Helical" evidence="1">
    <location>
        <begin position="177"/>
        <end position="206"/>
    </location>
</feature>
<feature type="transmembrane region" description="Helical" evidence="1">
    <location>
        <begin position="226"/>
        <end position="247"/>
    </location>
</feature>
<evidence type="ECO:0008006" key="4">
    <source>
        <dbReference type="Google" id="ProtNLM"/>
    </source>
</evidence>
<dbReference type="EMBL" id="JAGXFD010000001">
    <property type="protein sequence ID" value="MBZ9567675.1"/>
    <property type="molecule type" value="Genomic_DNA"/>
</dbReference>
<evidence type="ECO:0000313" key="3">
    <source>
        <dbReference type="Proteomes" id="UP001319883"/>
    </source>
</evidence>
<evidence type="ECO:0000256" key="1">
    <source>
        <dbReference type="SAM" id="Phobius"/>
    </source>
</evidence>
<proteinExistence type="predicted"/>
<dbReference type="Proteomes" id="UP001319883">
    <property type="component" value="Unassembled WGS sequence"/>
</dbReference>
<gene>
    <name evidence="2" type="ORF">KGQ91_08265</name>
</gene>
<name>A0ABS7WZB0_9GAMM</name>
<feature type="transmembrane region" description="Helical" evidence="1">
    <location>
        <begin position="152"/>
        <end position="170"/>
    </location>
</feature>
<protein>
    <recommendedName>
        <fullName evidence="4">TraX protein</fullName>
    </recommendedName>
</protein>
<dbReference type="RefSeq" id="WP_224420744.1">
    <property type="nucleotide sequence ID" value="NZ_JAGXFD010000001.1"/>
</dbReference>